<dbReference type="InterPro" id="IPR027413">
    <property type="entry name" value="GROEL-like_equatorial_sf"/>
</dbReference>
<evidence type="ECO:0000256" key="3">
    <source>
        <dbReference type="ARBA" id="ARBA00022840"/>
    </source>
</evidence>
<evidence type="ECO:0008006" key="7">
    <source>
        <dbReference type="Google" id="ProtNLM"/>
    </source>
</evidence>
<evidence type="ECO:0000256" key="1">
    <source>
        <dbReference type="ARBA" id="ARBA00008020"/>
    </source>
</evidence>
<dbReference type="EMBL" id="JN987513">
    <property type="protein sequence ID" value="AET50736.1"/>
    <property type="molecule type" value="mRNA"/>
</dbReference>
<dbReference type="SUPFAM" id="SSF48592">
    <property type="entry name" value="GroEL equatorial domain-like"/>
    <property type="match status" value="1"/>
</dbReference>
<dbReference type="Gene3D" id="1.10.560.10">
    <property type="entry name" value="GroEL-like equatorial domain"/>
    <property type="match status" value="1"/>
</dbReference>
<dbReference type="Gene3D" id="3.50.7.10">
    <property type="entry name" value="GroEL"/>
    <property type="match status" value="1"/>
</dbReference>
<dbReference type="InterPro" id="IPR017998">
    <property type="entry name" value="Chaperone_TCP-1"/>
</dbReference>
<dbReference type="PANTHER" id="PTHR11353">
    <property type="entry name" value="CHAPERONIN"/>
    <property type="match status" value="1"/>
</dbReference>
<dbReference type="VEuPathDB" id="ToxoDB:ETH2_1528000"/>
<keyword evidence="2 5" id="KW-0547">Nucleotide-binding</keyword>
<dbReference type="InterPro" id="IPR002423">
    <property type="entry name" value="Cpn60/GroEL/TCP-1"/>
</dbReference>
<sequence length="332" mass="35307">MIRLDARGGGLLEQSRAVRGVVLHKELSHPQMRRETPRARLLLTTSPFEPPKLKAKHRLDVRGAAAFRGLHAAEQRYFADMVQRVRAAGANFVMCQWGFDDEANHLLLAHDLPAVRWVGGAELELLAVATGARIVPRASEITSSKLGTAATIKEVPAGTMGDKMIVVEGCPNSRAVTLVVYGATQMAAAEAERAAHDALCVAACLLREGRVVCGGGAAETAAAAATEAAAPTLPAPMQLPAMAFAQALLALPETLAANSGLSAAAAAQTLKTLQAQQNCPYLGIDCMQLGTHDMREQEVWEPLASKRQQILLATQVVKMILKIDDVICANEE</sequence>
<evidence type="ECO:0000313" key="6">
    <source>
        <dbReference type="EMBL" id="AET50736.1"/>
    </source>
</evidence>
<protein>
    <recommendedName>
        <fullName evidence="7">T-complex protein 1 subunit epsilon</fullName>
    </recommendedName>
</protein>
<accession>H9B9S6</accession>
<dbReference type="PRINTS" id="PR00304">
    <property type="entry name" value="TCOMPLEXTCP1"/>
</dbReference>
<comment type="similarity">
    <text evidence="1 5">Belongs to the TCP-1 chaperonin family.</text>
</comment>
<proteinExistence type="evidence at transcript level"/>
<dbReference type="SUPFAM" id="SSF52029">
    <property type="entry name" value="GroEL apical domain-like"/>
    <property type="match status" value="1"/>
</dbReference>
<dbReference type="AlphaFoldDB" id="H9B9S6"/>
<dbReference type="VEuPathDB" id="ToxoDB:ETH_00038255"/>
<dbReference type="InterPro" id="IPR027410">
    <property type="entry name" value="TCP-1-like_intermed_sf"/>
</dbReference>
<dbReference type="GO" id="GO:0005524">
    <property type="term" value="F:ATP binding"/>
    <property type="evidence" value="ECO:0007669"/>
    <property type="project" value="UniProtKB-KW"/>
</dbReference>
<dbReference type="Pfam" id="PF00118">
    <property type="entry name" value="Cpn60_TCP1"/>
    <property type="match status" value="1"/>
</dbReference>
<evidence type="ECO:0000256" key="2">
    <source>
        <dbReference type="ARBA" id="ARBA00022741"/>
    </source>
</evidence>
<keyword evidence="4 5" id="KW-0143">Chaperone</keyword>
<name>H9B9S6_EIMTE</name>
<dbReference type="VEuPathDB" id="ToxoDB:ETH_00021595"/>
<evidence type="ECO:0000256" key="4">
    <source>
        <dbReference type="ARBA" id="ARBA00023186"/>
    </source>
</evidence>
<dbReference type="GO" id="GO:0140662">
    <property type="term" value="F:ATP-dependent protein folding chaperone"/>
    <property type="evidence" value="ECO:0007669"/>
    <property type="project" value="InterPro"/>
</dbReference>
<dbReference type="InterPro" id="IPR027409">
    <property type="entry name" value="GroEL-like_apical_dom_sf"/>
</dbReference>
<keyword evidence="3 5" id="KW-0067">ATP-binding</keyword>
<reference evidence="6" key="1">
    <citation type="journal article" date="2012" name="BMC Genomics">
        <title>Characterisation of full-length cDNA sequences provides insights into the Eimeria tenella transcriptome.</title>
        <authorList>
            <person name="Amiruddin N."/>
            <person name="Lee X.W."/>
            <person name="Blake D.P."/>
            <person name="Suzuki Y."/>
            <person name="Tay Y.L."/>
            <person name="Lim L.S."/>
            <person name="Tomley F.M."/>
            <person name="Watanabe J."/>
            <person name="Sugimoto C."/>
            <person name="Wan K.L."/>
        </authorList>
    </citation>
    <scope>NUCLEOTIDE SEQUENCE</scope>
    <source>
        <strain evidence="6">Houghton</strain>
    </source>
</reference>
<evidence type="ECO:0000256" key="5">
    <source>
        <dbReference type="RuleBase" id="RU004187"/>
    </source>
</evidence>
<organism evidence="6">
    <name type="scientific">Eimeria tenella</name>
    <name type="common">Coccidian parasite</name>
    <dbReference type="NCBI Taxonomy" id="5802"/>
    <lineage>
        <taxon>Eukaryota</taxon>
        <taxon>Sar</taxon>
        <taxon>Alveolata</taxon>
        <taxon>Apicomplexa</taxon>
        <taxon>Conoidasida</taxon>
        <taxon>Coccidia</taxon>
        <taxon>Eucoccidiorida</taxon>
        <taxon>Eimeriorina</taxon>
        <taxon>Eimeriidae</taxon>
        <taxon>Eimeria</taxon>
    </lineage>
</organism>
<dbReference type="SUPFAM" id="SSF54849">
    <property type="entry name" value="GroEL-intermediate domain like"/>
    <property type="match status" value="1"/>
</dbReference>